<gene>
    <name evidence="2" type="ORF">HKBW3S42_01250</name>
</gene>
<evidence type="ECO:0000256" key="1">
    <source>
        <dbReference type="PIRSR" id="PIRSR605502-1"/>
    </source>
</evidence>
<protein>
    <recommendedName>
        <fullName evidence="4">ADP-ribosylglycohydrolase</fullName>
    </recommendedName>
</protein>
<dbReference type="Gene3D" id="1.10.4080.10">
    <property type="entry name" value="ADP-ribosylation/Crystallin J1"/>
    <property type="match status" value="1"/>
</dbReference>
<proteinExistence type="predicted"/>
<dbReference type="InterPro" id="IPR005502">
    <property type="entry name" value="Ribosyl_crysJ1"/>
</dbReference>
<keyword evidence="1" id="KW-0479">Metal-binding</keyword>
<dbReference type="GO" id="GO:0046872">
    <property type="term" value="F:metal ion binding"/>
    <property type="evidence" value="ECO:0007669"/>
    <property type="project" value="UniProtKB-KW"/>
</dbReference>
<dbReference type="InterPro" id="IPR036705">
    <property type="entry name" value="Ribosyl_crysJ1_sf"/>
</dbReference>
<dbReference type="Proteomes" id="UP000568877">
    <property type="component" value="Unassembled WGS sequence"/>
</dbReference>
<dbReference type="EMBL" id="BLSA01000206">
    <property type="protein sequence ID" value="GFP32941.1"/>
    <property type="molecule type" value="Genomic_DNA"/>
</dbReference>
<comment type="cofactor">
    <cofactor evidence="1">
        <name>Mg(2+)</name>
        <dbReference type="ChEBI" id="CHEBI:18420"/>
    </cofactor>
    <text evidence="1">Binds 2 magnesium ions per subunit.</text>
</comment>
<comment type="caution">
    <text evidence="2">The sequence shown here is derived from an EMBL/GenBank/DDBJ whole genome shotgun (WGS) entry which is preliminary data.</text>
</comment>
<evidence type="ECO:0008006" key="4">
    <source>
        <dbReference type="Google" id="ProtNLM"/>
    </source>
</evidence>
<dbReference type="SUPFAM" id="SSF101478">
    <property type="entry name" value="ADP-ribosylglycohydrolase"/>
    <property type="match status" value="1"/>
</dbReference>
<evidence type="ECO:0000313" key="2">
    <source>
        <dbReference type="EMBL" id="GFP32941.1"/>
    </source>
</evidence>
<evidence type="ECO:0000313" key="3">
    <source>
        <dbReference type="Proteomes" id="UP000568877"/>
    </source>
</evidence>
<feature type="binding site" evidence="1">
    <location>
        <position position="36"/>
    </location>
    <ligand>
        <name>Mg(2+)</name>
        <dbReference type="ChEBI" id="CHEBI:18420"/>
        <label>1</label>
    </ligand>
</feature>
<sequence>MHRGAPRRMKIVLFSREKGDPVPAVLIAANYGGDADTVGAMVGGICGAFSGIEAFPRQYIEKIERVNNLGLEVYARKLARLVQDEAR</sequence>
<keyword evidence="1" id="KW-0460">Magnesium</keyword>
<feature type="binding site" evidence="1">
    <location>
        <position position="34"/>
    </location>
    <ligand>
        <name>Mg(2+)</name>
        <dbReference type="ChEBI" id="CHEBI:18420"/>
        <label>1</label>
    </ligand>
</feature>
<feature type="binding site" evidence="1">
    <location>
        <position position="37"/>
    </location>
    <ligand>
        <name>Mg(2+)</name>
        <dbReference type="ChEBI" id="CHEBI:18420"/>
        <label>1</label>
    </ligand>
</feature>
<dbReference type="AlphaFoldDB" id="A0A6V8PQ24"/>
<organism evidence="2 3">
    <name type="scientific">Candidatus Hakubella thermalkaliphila</name>
    <dbReference type="NCBI Taxonomy" id="2754717"/>
    <lineage>
        <taxon>Bacteria</taxon>
        <taxon>Bacillati</taxon>
        <taxon>Actinomycetota</taxon>
        <taxon>Actinomycetota incertae sedis</taxon>
        <taxon>Candidatus Hakubellales</taxon>
        <taxon>Candidatus Hakubellaceae</taxon>
        <taxon>Candidatus Hakubella</taxon>
    </lineage>
</organism>
<accession>A0A6V8PQ24</accession>
<dbReference type="Pfam" id="PF03747">
    <property type="entry name" value="ADP_ribosyl_GH"/>
    <property type="match status" value="1"/>
</dbReference>
<reference evidence="2 3" key="1">
    <citation type="journal article" date="2020" name="Front. Microbiol.">
        <title>Single-cell genomics of novel Actinobacteria with the Wood-Ljungdahl pathway discovered in a serpentinizing system.</title>
        <authorList>
            <person name="Merino N."/>
            <person name="Kawai M."/>
            <person name="Boyd E.S."/>
            <person name="Colman D.R."/>
            <person name="McGlynn S.E."/>
            <person name="Nealson K.H."/>
            <person name="Kurokawa K."/>
            <person name="Hongoh Y."/>
        </authorList>
    </citation>
    <scope>NUCLEOTIDE SEQUENCE [LARGE SCALE GENOMIC DNA]</scope>
    <source>
        <strain evidence="2 3">S42</strain>
    </source>
</reference>
<name>A0A6V8PQ24_9ACTN</name>